<keyword evidence="3" id="KW-1185">Reference proteome</keyword>
<evidence type="ECO:0000313" key="2">
    <source>
        <dbReference type="EMBL" id="EFN53701.1"/>
    </source>
</evidence>
<accession>E1ZKJ0</accession>
<dbReference type="KEGG" id="cvr:CHLNCDRAFT_136526"/>
<name>E1ZKJ0_CHLVA</name>
<dbReference type="RefSeq" id="XP_005845803.1">
    <property type="nucleotide sequence ID" value="XM_005845741.1"/>
</dbReference>
<dbReference type="AlphaFoldDB" id="E1ZKJ0"/>
<dbReference type="STRING" id="554065.E1ZKJ0"/>
<feature type="region of interest" description="Disordered" evidence="1">
    <location>
        <begin position="129"/>
        <end position="148"/>
    </location>
</feature>
<gene>
    <name evidence="2" type="ORF">CHLNCDRAFT_136526</name>
</gene>
<dbReference type="OrthoDB" id="514454at2759"/>
<protein>
    <submittedName>
        <fullName evidence="2">Uncharacterized protein</fullName>
    </submittedName>
</protein>
<sequence length="356" mass="38387">MQSRIADGRRAAPPRPTLLVGDILQCHAAFDRLQQRVLELSLERQACIDETAGSSVDAWRDLVPRCRALRETLTSLRQLSHFTREVYECAADVCARAQDWPEALKALQQLVHLIYPALAVQQLQQQQQQRCSPVPAGPPGLTSSAPSLPAAAAEQGSGCAAVARWADEGCDEDGDAGLLGGLGAALVDGATVAAALRQPEFRRWPEAAAALSLYFACVQQQAGDRLDTLTTLRRFPRRILETPEVQLALRLHSALGGPGGNFVSLFRLRSSAPQLVQLVTVAAAQRGREQALVVMAAAYRSIAVPAVCRMLQLASNTRQLLACLKLLADRGHLGAQRALGGLQQEEQVWAATVVFK</sequence>
<proteinExistence type="predicted"/>
<dbReference type="GeneID" id="17353250"/>
<dbReference type="EMBL" id="GL433850">
    <property type="protein sequence ID" value="EFN53701.1"/>
    <property type="molecule type" value="Genomic_DNA"/>
</dbReference>
<dbReference type="Proteomes" id="UP000008141">
    <property type="component" value="Unassembled WGS sequence"/>
</dbReference>
<dbReference type="InParanoid" id="E1ZKJ0"/>
<evidence type="ECO:0000313" key="3">
    <source>
        <dbReference type="Proteomes" id="UP000008141"/>
    </source>
</evidence>
<evidence type="ECO:0000256" key="1">
    <source>
        <dbReference type="SAM" id="MobiDB-lite"/>
    </source>
</evidence>
<dbReference type="Gene3D" id="1.25.40.990">
    <property type="match status" value="1"/>
</dbReference>
<organism evidence="3">
    <name type="scientific">Chlorella variabilis</name>
    <name type="common">Green alga</name>
    <dbReference type="NCBI Taxonomy" id="554065"/>
    <lineage>
        <taxon>Eukaryota</taxon>
        <taxon>Viridiplantae</taxon>
        <taxon>Chlorophyta</taxon>
        <taxon>core chlorophytes</taxon>
        <taxon>Trebouxiophyceae</taxon>
        <taxon>Chlorellales</taxon>
        <taxon>Chlorellaceae</taxon>
        <taxon>Chlorella clade</taxon>
        <taxon>Chlorella</taxon>
    </lineage>
</organism>
<feature type="compositionally biased region" description="Low complexity" evidence="1">
    <location>
        <begin position="139"/>
        <end position="148"/>
    </location>
</feature>
<reference evidence="2 3" key="1">
    <citation type="journal article" date="2010" name="Plant Cell">
        <title>The Chlorella variabilis NC64A genome reveals adaptation to photosymbiosis, coevolution with viruses, and cryptic sex.</title>
        <authorList>
            <person name="Blanc G."/>
            <person name="Duncan G."/>
            <person name="Agarkova I."/>
            <person name="Borodovsky M."/>
            <person name="Gurnon J."/>
            <person name="Kuo A."/>
            <person name="Lindquist E."/>
            <person name="Lucas S."/>
            <person name="Pangilinan J."/>
            <person name="Polle J."/>
            <person name="Salamov A."/>
            <person name="Terry A."/>
            <person name="Yamada T."/>
            <person name="Dunigan D.D."/>
            <person name="Grigoriev I.V."/>
            <person name="Claverie J.M."/>
            <person name="Van Etten J.L."/>
        </authorList>
    </citation>
    <scope>NUCLEOTIDE SEQUENCE [LARGE SCALE GENOMIC DNA]</scope>
    <source>
        <strain evidence="2 3">NC64A</strain>
    </source>
</reference>